<dbReference type="EMBL" id="QEVW01000005">
    <property type="protein sequence ID" value="RAW17181.1"/>
    <property type="molecule type" value="Genomic_DNA"/>
</dbReference>
<protein>
    <submittedName>
        <fullName evidence="1">Uncharacterized protein</fullName>
    </submittedName>
</protein>
<sequence length="79" mass="9364">MEKEAYYKKYTIGVADHLKPKSFGNVKKSNDNRLFIVAFYSFPNEIRWKNEIKQLTNPENIIIFDNATNTSRRGRRVTH</sequence>
<name>A0A329QY59_9BACL</name>
<proteinExistence type="predicted"/>
<comment type="caution">
    <text evidence="1">The sequence shown here is derived from an EMBL/GenBank/DDBJ whole genome shotgun (WGS) entry which is preliminary data.</text>
</comment>
<dbReference type="Proteomes" id="UP000250642">
    <property type="component" value="Unassembled WGS sequence"/>
</dbReference>
<accession>A0A329QY59</accession>
<dbReference type="AlphaFoldDB" id="A0A329QY59"/>
<evidence type="ECO:0000313" key="1">
    <source>
        <dbReference type="EMBL" id="RAW17181.1"/>
    </source>
</evidence>
<organism evidence="1 2">
    <name type="scientific">Paenibacillus taichungensis</name>
    <dbReference type="NCBI Taxonomy" id="484184"/>
    <lineage>
        <taxon>Bacteria</taxon>
        <taxon>Bacillati</taxon>
        <taxon>Bacillota</taxon>
        <taxon>Bacilli</taxon>
        <taxon>Bacillales</taxon>
        <taxon>Paenibacillaceae</taxon>
        <taxon>Paenibacillus</taxon>
    </lineage>
</organism>
<evidence type="ECO:0000313" key="2">
    <source>
        <dbReference type="Proteomes" id="UP000250642"/>
    </source>
</evidence>
<reference evidence="1 2" key="1">
    <citation type="submission" date="2018-04" db="EMBL/GenBank/DDBJ databases">
        <title>Paenibacillus taichungensis Genome sequencing and assembly.</title>
        <authorList>
            <person name="Xu J."/>
            <person name="Rensing C."/>
            <person name="Mazhar H.S."/>
        </authorList>
    </citation>
    <scope>NUCLEOTIDE SEQUENCE [LARGE SCALE GENOMIC DNA]</scope>
    <source>
        <strain evidence="1 2">NC1</strain>
    </source>
</reference>
<gene>
    <name evidence="1" type="ORF">DC345_08800</name>
</gene>